<feature type="region of interest" description="Disordered" evidence="1">
    <location>
        <begin position="32"/>
        <end position="56"/>
    </location>
</feature>
<name>A0A914XRI4_9BILA</name>
<dbReference type="AlphaFoldDB" id="A0A914XRI4"/>
<protein>
    <submittedName>
        <fullName evidence="3">Uncharacterized protein</fullName>
    </submittedName>
</protein>
<evidence type="ECO:0000313" key="2">
    <source>
        <dbReference type="Proteomes" id="UP000887566"/>
    </source>
</evidence>
<organism evidence="2 3">
    <name type="scientific">Plectus sambesii</name>
    <dbReference type="NCBI Taxonomy" id="2011161"/>
    <lineage>
        <taxon>Eukaryota</taxon>
        <taxon>Metazoa</taxon>
        <taxon>Ecdysozoa</taxon>
        <taxon>Nematoda</taxon>
        <taxon>Chromadorea</taxon>
        <taxon>Plectida</taxon>
        <taxon>Plectina</taxon>
        <taxon>Plectoidea</taxon>
        <taxon>Plectidae</taxon>
        <taxon>Plectus</taxon>
    </lineage>
</organism>
<sequence length="121" mass="13007">MAVNQATLTGLMGFQNEADKLHSPVRRRQLLNLGGRPAKEARARDRFAPGSATRSPCSSTCAASCAAQSRTLLSLQVRRRDDTPMRTTTTTTTSALAVAAAAPRTCVDLYRNIGEPLCRSD</sequence>
<evidence type="ECO:0000313" key="3">
    <source>
        <dbReference type="WBParaSite" id="PSAMB.scaffold951size38233.g9942.t1"/>
    </source>
</evidence>
<dbReference type="Proteomes" id="UP000887566">
    <property type="component" value="Unplaced"/>
</dbReference>
<keyword evidence="2" id="KW-1185">Reference proteome</keyword>
<dbReference type="WBParaSite" id="PSAMB.scaffold951size38233.g9942.t1">
    <property type="protein sequence ID" value="PSAMB.scaffold951size38233.g9942.t1"/>
    <property type="gene ID" value="PSAMB.scaffold951size38233.g9942"/>
</dbReference>
<evidence type="ECO:0000256" key="1">
    <source>
        <dbReference type="SAM" id="MobiDB-lite"/>
    </source>
</evidence>
<proteinExistence type="predicted"/>
<feature type="compositionally biased region" description="Basic and acidic residues" evidence="1">
    <location>
        <begin position="37"/>
        <end position="47"/>
    </location>
</feature>
<accession>A0A914XRI4</accession>
<reference evidence="3" key="1">
    <citation type="submission" date="2022-11" db="UniProtKB">
        <authorList>
            <consortium name="WormBaseParasite"/>
        </authorList>
    </citation>
    <scope>IDENTIFICATION</scope>
</reference>